<protein>
    <recommendedName>
        <fullName evidence="4">MFS transporter</fullName>
    </recommendedName>
</protein>
<keyword evidence="1" id="KW-1133">Transmembrane helix</keyword>
<evidence type="ECO:0000313" key="2">
    <source>
        <dbReference type="EMBL" id="MBA0088547.1"/>
    </source>
</evidence>
<dbReference type="SUPFAM" id="SSF103473">
    <property type="entry name" value="MFS general substrate transporter"/>
    <property type="match status" value="1"/>
</dbReference>
<feature type="transmembrane region" description="Helical" evidence="1">
    <location>
        <begin position="42"/>
        <end position="61"/>
    </location>
</feature>
<evidence type="ECO:0000256" key="1">
    <source>
        <dbReference type="SAM" id="Phobius"/>
    </source>
</evidence>
<accession>A0A7V8T0A4</accession>
<name>A0A7V8T0A4_9BACT</name>
<dbReference type="AlphaFoldDB" id="A0A7V8T0A4"/>
<keyword evidence="1" id="KW-0472">Membrane</keyword>
<dbReference type="EMBL" id="JACDQQ010002553">
    <property type="protein sequence ID" value="MBA0088547.1"/>
    <property type="molecule type" value="Genomic_DNA"/>
</dbReference>
<dbReference type="Proteomes" id="UP000567293">
    <property type="component" value="Unassembled WGS sequence"/>
</dbReference>
<organism evidence="2 3">
    <name type="scientific">Candidatus Acidiferrum panamense</name>
    <dbReference type="NCBI Taxonomy" id="2741543"/>
    <lineage>
        <taxon>Bacteria</taxon>
        <taxon>Pseudomonadati</taxon>
        <taxon>Acidobacteriota</taxon>
        <taxon>Terriglobia</taxon>
        <taxon>Candidatus Acidiferrales</taxon>
        <taxon>Candidatus Acidiferrum</taxon>
    </lineage>
</organism>
<feature type="transmembrane region" description="Helical" evidence="1">
    <location>
        <begin position="67"/>
        <end position="85"/>
    </location>
</feature>
<dbReference type="InterPro" id="IPR036259">
    <property type="entry name" value="MFS_trans_sf"/>
</dbReference>
<keyword evidence="3" id="KW-1185">Reference proteome</keyword>
<evidence type="ECO:0008006" key="4">
    <source>
        <dbReference type="Google" id="ProtNLM"/>
    </source>
</evidence>
<feature type="transmembrane region" description="Helical" evidence="1">
    <location>
        <begin position="6"/>
        <end position="30"/>
    </location>
</feature>
<evidence type="ECO:0000313" key="3">
    <source>
        <dbReference type="Proteomes" id="UP000567293"/>
    </source>
</evidence>
<reference evidence="2" key="1">
    <citation type="submission" date="2020-06" db="EMBL/GenBank/DDBJ databases">
        <title>Legume-microbial interactions unlock mineral nutrients during tropical forest succession.</title>
        <authorList>
            <person name="Epihov D.Z."/>
        </authorList>
    </citation>
    <scope>NUCLEOTIDE SEQUENCE [LARGE SCALE GENOMIC DNA]</scope>
    <source>
        <strain evidence="2">Pan2503</strain>
    </source>
</reference>
<keyword evidence="1" id="KW-0812">Transmembrane</keyword>
<comment type="caution">
    <text evidence="2">The sequence shown here is derived from an EMBL/GenBank/DDBJ whole genome shotgun (WGS) entry which is preliminary data.</text>
</comment>
<proteinExistence type="predicted"/>
<feature type="non-terminal residue" evidence="2">
    <location>
        <position position="1"/>
    </location>
</feature>
<sequence>LIGAVVMQMIFGFCRALGGVVAQSSLMSIVPRQFMGRTQSAMAILTTGVQLAMSFALGWVAQGAGLVAGYALLALLYTGSTVSAVRARQLMR</sequence>
<gene>
    <name evidence="2" type="ORF">HRJ53_26470</name>
</gene>